<dbReference type="GO" id="GO:0044874">
    <property type="term" value="P:lipoprotein localization to outer membrane"/>
    <property type="evidence" value="ECO:0007669"/>
    <property type="project" value="TreeGrafter"/>
</dbReference>
<evidence type="ECO:0000256" key="3">
    <source>
        <dbReference type="ARBA" id="ARBA00022475"/>
    </source>
</evidence>
<sequence length="714" mass="78958">MFELSVACKYLIPRRRQLSVSIISLISVLVITLVVWLIVVFFSVTDGLEKNWIHKLTALTAPVRITPTDAYYNSYYYQVDSLSENSGYSHKTIREKKEFALDDPYNPDYDEEIPSHWPTPDRQPDGSLKNLVHLAYASIDELQGISGLKAQDFELTAGHIRIRLLRDMAVMHAHNLYGGTTQSYLAYPSYLGNFESDNPNLGQTLLPLEAKDLNNYLQLIAIAESTKEDQADEKVLFNADTVQKRLKAFFDQVTVNQLQARSFGWTIPRSLLPTTGKWEGCAVLKEQTVLRVVIPSNSSSCSDIKKALEEQGLSVLKGQLNLDQGVLTFTQPDQAIHSLSKRIPITFAAGTPFSAHLVTDSLEQAKKLDDIKFEVELPLQGDILKGVVPFRGLEIASAQFSFSYPDNASTTPFWIHQNLPSLRYTLPKDSDVGEGIVLPKSFREAGVLAGDRGHLSYFAATASLLQEQHLPVYVAGFYDPGIIPIGGKFILASPEATSIIRASHQQDDKAALTNGINIRFDRLEQAEEVKTQLLKAFQAKGISRYWDVQTYREYEFTKEILQELQSQKNIFMLIAVVIIIVACSNIISMLIILVNDKKVEIGILRSMGASSKSIALIFGLAGAAIGVFGSVLGILAAVLTLKHLGTLIAFLSRLQGYDMFNTAFYGQILPHELSYEALLFVFGATCAISLLAGIVPAVKACLLRPSQILRSSGG</sequence>
<dbReference type="InterPro" id="IPR003838">
    <property type="entry name" value="ABC3_permease_C"/>
</dbReference>
<evidence type="ECO:0000259" key="8">
    <source>
        <dbReference type="Pfam" id="PF02687"/>
    </source>
</evidence>
<feature type="transmembrane region" description="Helical" evidence="7">
    <location>
        <begin position="677"/>
        <end position="702"/>
    </location>
</feature>
<feature type="domain" description="ABC3 transporter permease C-terminal" evidence="8">
    <location>
        <begin position="573"/>
        <end position="700"/>
    </location>
</feature>
<dbReference type="GO" id="GO:0098797">
    <property type="term" value="C:plasma membrane protein complex"/>
    <property type="evidence" value="ECO:0007669"/>
    <property type="project" value="TreeGrafter"/>
</dbReference>
<evidence type="ECO:0000256" key="7">
    <source>
        <dbReference type="SAM" id="Phobius"/>
    </source>
</evidence>
<dbReference type="STRING" id="389348.PNK_0971"/>
<comment type="subcellular location">
    <subcellularLocation>
        <location evidence="1">Cell membrane</location>
        <topology evidence="1">Multi-pass membrane protein</topology>
    </subcellularLocation>
</comment>
<keyword evidence="3" id="KW-1003">Cell membrane</keyword>
<evidence type="ECO:0000256" key="4">
    <source>
        <dbReference type="ARBA" id="ARBA00022692"/>
    </source>
</evidence>
<proteinExistence type="inferred from homology"/>
<feature type="transmembrane region" description="Helical" evidence="7">
    <location>
        <begin position="20"/>
        <end position="44"/>
    </location>
</feature>
<dbReference type="RefSeq" id="WP_059060628.1">
    <property type="nucleotide sequence ID" value="NZ_LN879502.1"/>
</dbReference>
<keyword evidence="4 7" id="KW-0812">Transmembrane</keyword>
<keyword evidence="5 7" id="KW-1133">Transmembrane helix</keyword>
<dbReference type="Pfam" id="PF02687">
    <property type="entry name" value="FtsX"/>
    <property type="match status" value="1"/>
</dbReference>
<gene>
    <name evidence="9" type="ORF">PNK_0971</name>
</gene>
<evidence type="ECO:0000256" key="6">
    <source>
        <dbReference type="ARBA" id="ARBA00023136"/>
    </source>
</evidence>
<dbReference type="Proteomes" id="UP000069902">
    <property type="component" value="Chromosome cPNK"/>
</dbReference>
<reference evidence="10" key="1">
    <citation type="submission" date="2015-09" db="EMBL/GenBank/DDBJ databases">
        <authorList>
            <person name="Bertelli C."/>
        </authorList>
    </citation>
    <scope>NUCLEOTIDE SEQUENCE [LARGE SCALE GENOMIC DNA]</scope>
    <source>
        <strain evidence="10">KNic</strain>
    </source>
</reference>
<dbReference type="EMBL" id="LN879502">
    <property type="protein sequence ID" value="CUI16596.1"/>
    <property type="molecule type" value="Genomic_DNA"/>
</dbReference>
<comment type="similarity">
    <text evidence="2">Belongs to the ABC-4 integral membrane protein family. LolC/E subfamily.</text>
</comment>
<accession>A0A0U5JCS6</accession>
<name>A0A0U5JCS6_9BACT</name>
<dbReference type="AlphaFoldDB" id="A0A0U5JCS6"/>
<evidence type="ECO:0000256" key="5">
    <source>
        <dbReference type="ARBA" id="ARBA00022989"/>
    </source>
</evidence>
<dbReference type="PANTHER" id="PTHR30489:SF0">
    <property type="entry name" value="LIPOPROTEIN-RELEASING SYSTEM TRANSMEMBRANE PROTEIN LOLE"/>
    <property type="match status" value="1"/>
</dbReference>
<dbReference type="InterPro" id="IPR051447">
    <property type="entry name" value="Lipoprotein-release_system"/>
</dbReference>
<feature type="transmembrane region" description="Helical" evidence="7">
    <location>
        <begin position="570"/>
        <end position="594"/>
    </location>
</feature>
<dbReference type="PANTHER" id="PTHR30489">
    <property type="entry name" value="LIPOPROTEIN-RELEASING SYSTEM TRANSMEMBRANE PROTEIN LOLE"/>
    <property type="match status" value="1"/>
</dbReference>
<dbReference type="InParanoid" id="A0A0U5JCS6"/>
<feature type="transmembrane region" description="Helical" evidence="7">
    <location>
        <begin position="615"/>
        <end position="641"/>
    </location>
</feature>
<dbReference type="PATRIC" id="fig|389348.3.peg.1069"/>
<protein>
    <recommendedName>
        <fullName evidence="8">ABC3 transporter permease C-terminal domain-containing protein</fullName>
    </recommendedName>
</protein>
<evidence type="ECO:0000313" key="9">
    <source>
        <dbReference type="EMBL" id="CUI16596.1"/>
    </source>
</evidence>
<evidence type="ECO:0000256" key="2">
    <source>
        <dbReference type="ARBA" id="ARBA00005236"/>
    </source>
</evidence>
<evidence type="ECO:0000313" key="10">
    <source>
        <dbReference type="Proteomes" id="UP000069902"/>
    </source>
</evidence>
<keyword evidence="10" id="KW-1185">Reference proteome</keyword>
<keyword evidence="6 7" id="KW-0472">Membrane</keyword>
<evidence type="ECO:0000256" key="1">
    <source>
        <dbReference type="ARBA" id="ARBA00004651"/>
    </source>
</evidence>
<organism evidence="9 10">
    <name type="scientific">Candidatus Protochlamydia naegleriophila</name>
    <dbReference type="NCBI Taxonomy" id="389348"/>
    <lineage>
        <taxon>Bacteria</taxon>
        <taxon>Pseudomonadati</taxon>
        <taxon>Chlamydiota</taxon>
        <taxon>Chlamydiia</taxon>
        <taxon>Parachlamydiales</taxon>
        <taxon>Parachlamydiaceae</taxon>
        <taxon>Candidatus Protochlamydia</taxon>
    </lineage>
</organism>
<dbReference type="KEGG" id="pnl:PNK_0971"/>